<dbReference type="EMBL" id="JACHGN010000001">
    <property type="protein sequence ID" value="MBB5130316.1"/>
    <property type="molecule type" value="Genomic_DNA"/>
</dbReference>
<evidence type="ECO:0000313" key="1">
    <source>
        <dbReference type="EMBL" id="MBB5130316.1"/>
    </source>
</evidence>
<evidence type="ECO:0000313" key="2">
    <source>
        <dbReference type="Proteomes" id="UP000578449"/>
    </source>
</evidence>
<keyword evidence="2" id="KW-1185">Reference proteome</keyword>
<comment type="caution">
    <text evidence="1">The sequence shown here is derived from an EMBL/GenBank/DDBJ whole genome shotgun (WGS) entry which is preliminary data.</text>
</comment>
<organism evidence="1 2">
    <name type="scientific">Thermocatellispora tengchongensis</name>
    <dbReference type="NCBI Taxonomy" id="1073253"/>
    <lineage>
        <taxon>Bacteria</taxon>
        <taxon>Bacillati</taxon>
        <taxon>Actinomycetota</taxon>
        <taxon>Actinomycetes</taxon>
        <taxon>Streptosporangiales</taxon>
        <taxon>Streptosporangiaceae</taxon>
        <taxon>Thermocatellispora</taxon>
    </lineage>
</organism>
<accession>A0A840NVW7</accession>
<dbReference type="AlphaFoldDB" id="A0A840NVW7"/>
<proteinExistence type="predicted"/>
<gene>
    <name evidence="1" type="ORF">HNP84_000004</name>
</gene>
<name>A0A840NVW7_9ACTN</name>
<dbReference type="Proteomes" id="UP000578449">
    <property type="component" value="Unassembled WGS sequence"/>
</dbReference>
<sequence>MDDAVVTVDLAPRITSTPMEGPAVLSPDGRWAAVHDPRDQEVRLLALPGRREVRGSPSRRRSS</sequence>
<reference evidence="1 2" key="1">
    <citation type="submission" date="2020-08" db="EMBL/GenBank/DDBJ databases">
        <title>Genomic Encyclopedia of Type Strains, Phase IV (KMG-IV): sequencing the most valuable type-strain genomes for metagenomic binning, comparative biology and taxonomic classification.</title>
        <authorList>
            <person name="Goeker M."/>
        </authorList>
    </citation>
    <scope>NUCLEOTIDE SEQUENCE [LARGE SCALE GENOMIC DNA]</scope>
    <source>
        <strain evidence="1 2">DSM 45615</strain>
    </source>
</reference>
<protein>
    <submittedName>
        <fullName evidence="1">Uncharacterized protein</fullName>
    </submittedName>
</protein>
<dbReference type="RefSeq" id="WP_386019793.1">
    <property type="nucleotide sequence ID" value="NZ_JBHTGG010000001.1"/>
</dbReference>